<comment type="caution">
    <text evidence="2">The sequence shown here is derived from an EMBL/GenBank/DDBJ whole genome shotgun (WGS) entry which is preliminary data.</text>
</comment>
<keyword evidence="3" id="KW-1185">Reference proteome</keyword>
<evidence type="ECO:0008006" key="4">
    <source>
        <dbReference type="Google" id="ProtNLM"/>
    </source>
</evidence>
<dbReference type="RefSeq" id="XP_066668624.1">
    <property type="nucleotide sequence ID" value="XM_066813282.1"/>
</dbReference>
<evidence type="ECO:0000313" key="3">
    <source>
        <dbReference type="Proteomes" id="UP001433268"/>
    </source>
</evidence>
<evidence type="ECO:0000256" key="1">
    <source>
        <dbReference type="SAM" id="MobiDB-lite"/>
    </source>
</evidence>
<organism evidence="2 3">
    <name type="scientific">Apiospora hydei</name>
    <dbReference type="NCBI Taxonomy" id="1337664"/>
    <lineage>
        <taxon>Eukaryota</taxon>
        <taxon>Fungi</taxon>
        <taxon>Dikarya</taxon>
        <taxon>Ascomycota</taxon>
        <taxon>Pezizomycotina</taxon>
        <taxon>Sordariomycetes</taxon>
        <taxon>Xylariomycetidae</taxon>
        <taxon>Amphisphaeriales</taxon>
        <taxon>Apiosporaceae</taxon>
        <taxon>Apiospora</taxon>
    </lineage>
</organism>
<protein>
    <recommendedName>
        <fullName evidence="4">MACPF domain-containing protein</fullName>
    </recommendedName>
</protein>
<reference evidence="2 3" key="1">
    <citation type="submission" date="2023-01" db="EMBL/GenBank/DDBJ databases">
        <title>Analysis of 21 Apiospora genomes using comparative genomics revels a genus with tremendous synthesis potential of carbohydrate active enzymes and secondary metabolites.</title>
        <authorList>
            <person name="Sorensen T."/>
        </authorList>
    </citation>
    <scope>NUCLEOTIDE SEQUENCE [LARGE SCALE GENOMIC DNA]</scope>
    <source>
        <strain evidence="2 3">CBS 114990</strain>
    </source>
</reference>
<accession>A0ABR1WCB2</accession>
<evidence type="ECO:0000313" key="2">
    <source>
        <dbReference type="EMBL" id="KAK8081149.1"/>
    </source>
</evidence>
<sequence>MPANIDSSGGVAAGGTTTTGTTTSTPSANQYIRVFLHDGASAKEGFYITASSADLSNADLSQIRGLVARSPEQQEFTPFSSSAMLSFCSPNGATVPDSIVFAEYQEKILKAANGATASVIDVYLRKSADAPAAPSGNPSTYAPDPVALAHLKAKFDDNAFKVITGTASKYTAELEEQDWSIISENNALCYGTKLARKTMTTKKANAVETKTLLTGVERAKLPAFRLKQRPILSDKLVSTSVRDLRMYLRMPDYLVDDQSYVTMYETSNNFQASLATSSFSETDVSASVSGSAFGFSAEASASYKASTDSTATAATTKASKQIILAYNFPRVTVLLDEDSIELTRDCERELQKVVNLATLKTFLDKYGMCLFPGEFYSSRVQLGGRLFTSEEVTDSSEAATQALKKTMKVAASASFSGFGYGGSVSASQAETSGLNAANASASSRHSQTWQANGGDTLLCNDPPAWAASVAYHWNWRVTLDQAADWTYTQREDVCHIIDMIGRLPAWGHLPARVAAWTLSSIPPTPIIPQQFFLHQHGTADGRYLVVCGHRTKNLGDAARLFNQTQNSQQGVPMPGKYQTTGAVMLGPKAKVRQPDDLALQLETVEGANVDNPCYNTEYRLRSSKSKLYVSFDVHKRGGMKDRFFHRNEWKFLCASDTKGATAVFRDFSRPSDKATRTAIPDDAAVCMYLKGKEGSSFSEWVDNHSSADGEYVCLELCRERSHGMVKFVFKKKATA</sequence>
<feature type="region of interest" description="Disordered" evidence="1">
    <location>
        <begin position="1"/>
        <end position="24"/>
    </location>
</feature>
<name>A0ABR1WCB2_9PEZI</name>
<feature type="compositionally biased region" description="Low complexity" evidence="1">
    <location>
        <begin position="7"/>
        <end position="24"/>
    </location>
</feature>
<gene>
    <name evidence="2" type="ORF">PG997_008967</name>
</gene>
<proteinExistence type="predicted"/>
<dbReference type="Proteomes" id="UP001433268">
    <property type="component" value="Unassembled WGS sequence"/>
</dbReference>
<dbReference type="GeneID" id="92046342"/>
<dbReference type="EMBL" id="JAQQWN010000006">
    <property type="protein sequence ID" value="KAK8081149.1"/>
    <property type="molecule type" value="Genomic_DNA"/>
</dbReference>